<proteinExistence type="predicted"/>
<dbReference type="Proteomes" id="UP000182840">
    <property type="component" value="Chromosome"/>
</dbReference>
<dbReference type="RefSeq" id="WP_072607485.1">
    <property type="nucleotide sequence ID" value="NZ_CP018171.1"/>
</dbReference>
<dbReference type="KEGG" id="meso:BSQ44_23595"/>
<dbReference type="STRING" id="1670800.BSQ44_23595"/>
<dbReference type="AlphaFoldDB" id="A0A1L3SXI5"/>
<protein>
    <submittedName>
        <fullName evidence="1">Uncharacterized protein</fullName>
    </submittedName>
</protein>
<reference evidence="2" key="1">
    <citation type="submission" date="2016-11" db="EMBL/GenBank/DDBJ databases">
        <title>Mesorhizobium oceanicum sp. nov., isolated from deep seawater in South China Sea.</title>
        <authorList>
            <person name="Fu G.-Y."/>
        </authorList>
    </citation>
    <scope>NUCLEOTIDE SEQUENCE [LARGE SCALE GENOMIC DNA]</scope>
    <source>
        <strain evidence="2">B7</strain>
    </source>
</reference>
<sequence>MQPPKTVLVVVPAAELRRSIEFTLEAEGLKVVSHDGFGTFFSAPEEVGFSCAIVDEDAIVGGEQSLARLAELAGASRPVVVLLDKLPVPAGKFVFRSLPKPLLGPALIEAISDAALEAVTTTPST</sequence>
<dbReference type="OrthoDB" id="8030657at2"/>
<accession>A0A1L3SXI5</accession>
<evidence type="ECO:0000313" key="1">
    <source>
        <dbReference type="EMBL" id="APH74022.1"/>
    </source>
</evidence>
<evidence type="ECO:0000313" key="2">
    <source>
        <dbReference type="Proteomes" id="UP000182840"/>
    </source>
</evidence>
<name>A0A1L3SXI5_9HYPH</name>
<keyword evidence="2" id="KW-1185">Reference proteome</keyword>
<dbReference type="EMBL" id="CP018171">
    <property type="protein sequence ID" value="APH74022.1"/>
    <property type="molecule type" value="Genomic_DNA"/>
</dbReference>
<gene>
    <name evidence="1" type="ORF">BSQ44_23595</name>
</gene>
<organism evidence="1 2">
    <name type="scientific">Aquibium oceanicum</name>
    <dbReference type="NCBI Taxonomy" id="1670800"/>
    <lineage>
        <taxon>Bacteria</taxon>
        <taxon>Pseudomonadati</taxon>
        <taxon>Pseudomonadota</taxon>
        <taxon>Alphaproteobacteria</taxon>
        <taxon>Hyphomicrobiales</taxon>
        <taxon>Phyllobacteriaceae</taxon>
        <taxon>Aquibium</taxon>
    </lineage>
</organism>